<evidence type="ECO:0000259" key="1">
    <source>
        <dbReference type="Pfam" id="PF00327"/>
    </source>
</evidence>
<dbReference type="OMA" id="ISAMHPR"/>
<dbReference type="EMBL" id="AWWV01012525">
    <property type="protein sequence ID" value="OMO66506.1"/>
    <property type="molecule type" value="Genomic_DNA"/>
</dbReference>
<dbReference type="GO" id="GO:0003735">
    <property type="term" value="F:structural constituent of ribosome"/>
    <property type="evidence" value="ECO:0007669"/>
    <property type="project" value="TreeGrafter"/>
</dbReference>
<proteinExistence type="predicted"/>
<evidence type="ECO:0000313" key="3">
    <source>
        <dbReference type="EMBL" id="OMO66506.1"/>
    </source>
</evidence>
<feature type="domain" description="Large ribosomal subunit protein uL30 N-terminal eukaryotes" evidence="2">
    <location>
        <begin position="7"/>
        <end position="75"/>
    </location>
</feature>
<reference evidence="3 4" key="1">
    <citation type="submission" date="2013-09" db="EMBL/GenBank/DDBJ databases">
        <title>Corchorus capsularis genome sequencing.</title>
        <authorList>
            <person name="Alam M."/>
            <person name="Haque M.S."/>
            <person name="Islam M.S."/>
            <person name="Emdad E.M."/>
            <person name="Islam M.M."/>
            <person name="Ahmed B."/>
            <person name="Halim A."/>
            <person name="Hossen Q.M.M."/>
            <person name="Hossain M.Z."/>
            <person name="Ahmed R."/>
            <person name="Khan M.M."/>
            <person name="Islam R."/>
            <person name="Rashid M.M."/>
            <person name="Khan S.A."/>
            <person name="Rahman M.S."/>
            <person name="Alam M."/>
        </authorList>
    </citation>
    <scope>NUCLEOTIDE SEQUENCE [LARGE SCALE GENOMIC DNA]</scope>
    <source>
        <strain evidence="4">cv. CVL-1</strain>
        <tissue evidence="3">Whole seedling</tissue>
    </source>
</reference>
<dbReference type="InterPro" id="IPR016082">
    <property type="entry name" value="Ribosomal_uL30_ferredoxin-like"/>
</dbReference>
<evidence type="ECO:0000313" key="4">
    <source>
        <dbReference type="Proteomes" id="UP000188268"/>
    </source>
</evidence>
<dbReference type="PANTHER" id="PTHR11524">
    <property type="entry name" value="60S RIBOSOMAL PROTEIN L7"/>
    <property type="match status" value="1"/>
</dbReference>
<dbReference type="Pfam" id="PF08079">
    <property type="entry name" value="Ribosomal_L30_N"/>
    <property type="match status" value="1"/>
</dbReference>
<dbReference type="Gramene" id="OMO66506">
    <property type="protein sequence ID" value="OMO66506"/>
    <property type="gene ID" value="CCACVL1_21125"/>
</dbReference>
<comment type="caution">
    <text evidence="3">The sequence shown here is derived from an EMBL/GenBank/DDBJ whole genome shotgun (WGS) entry which is preliminary data.</text>
</comment>
<dbReference type="GO" id="GO:0003723">
    <property type="term" value="F:RNA binding"/>
    <property type="evidence" value="ECO:0007669"/>
    <property type="project" value="TreeGrafter"/>
</dbReference>
<feature type="non-terminal residue" evidence="3">
    <location>
        <position position="141"/>
    </location>
</feature>
<gene>
    <name evidence="3" type="ORF">CCACVL1_21125</name>
</gene>
<dbReference type="InterPro" id="IPR012988">
    <property type="entry name" value="Ribosomal_uL30_N_euk"/>
</dbReference>
<dbReference type="AlphaFoldDB" id="A0A1R3H8D0"/>
<protein>
    <submittedName>
        <fullName evidence="3">Uncharacterized protein</fullName>
    </submittedName>
</protein>
<keyword evidence="4" id="KW-1185">Reference proteome</keyword>
<accession>A0A1R3H8D0</accession>
<sequence length="141" mass="16659">MGGEAKPESLLKEKRNEEWELAKKQELEAAKKNTENWKLIYNRAKQYAKQYEAQEKKLMQLQREAKLNEGCYVDPKAKLLYIIIRICGISAMHPRTRKILQLLRLRQVSKSEECERADLQERIWEVKQAENALTDKSIVEK</sequence>
<dbReference type="STRING" id="210143.A0A1R3H8D0"/>
<dbReference type="PANTHER" id="PTHR11524:SF16">
    <property type="entry name" value="LARGE RIBOSOMAL SUBUNIT PROTEIN UL30"/>
    <property type="match status" value="1"/>
</dbReference>
<dbReference type="Pfam" id="PF00327">
    <property type="entry name" value="Ribosomal_L30"/>
    <property type="match status" value="1"/>
</dbReference>
<dbReference type="OrthoDB" id="28644at2759"/>
<organism evidence="3 4">
    <name type="scientific">Corchorus capsularis</name>
    <name type="common">Jute</name>
    <dbReference type="NCBI Taxonomy" id="210143"/>
    <lineage>
        <taxon>Eukaryota</taxon>
        <taxon>Viridiplantae</taxon>
        <taxon>Streptophyta</taxon>
        <taxon>Embryophyta</taxon>
        <taxon>Tracheophyta</taxon>
        <taxon>Spermatophyta</taxon>
        <taxon>Magnoliopsida</taxon>
        <taxon>eudicotyledons</taxon>
        <taxon>Gunneridae</taxon>
        <taxon>Pentapetalae</taxon>
        <taxon>rosids</taxon>
        <taxon>malvids</taxon>
        <taxon>Malvales</taxon>
        <taxon>Malvaceae</taxon>
        <taxon>Grewioideae</taxon>
        <taxon>Apeibeae</taxon>
        <taxon>Corchorus</taxon>
    </lineage>
</organism>
<dbReference type="GO" id="GO:0022625">
    <property type="term" value="C:cytosolic large ribosomal subunit"/>
    <property type="evidence" value="ECO:0007669"/>
    <property type="project" value="TreeGrafter"/>
</dbReference>
<dbReference type="Proteomes" id="UP000188268">
    <property type="component" value="Unassembled WGS sequence"/>
</dbReference>
<feature type="domain" description="Large ribosomal subunit protein uL30-like ferredoxin-like fold" evidence="1">
    <location>
        <begin position="81"/>
        <end position="111"/>
    </location>
</feature>
<name>A0A1R3H8D0_COCAP</name>
<evidence type="ECO:0000259" key="2">
    <source>
        <dbReference type="Pfam" id="PF08079"/>
    </source>
</evidence>
<dbReference type="GO" id="GO:0000463">
    <property type="term" value="P:maturation of LSU-rRNA from tricistronic rRNA transcript (SSU-rRNA, 5.8S rRNA, LSU-rRNA)"/>
    <property type="evidence" value="ECO:0007669"/>
    <property type="project" value="TreeGrafter"/>
</dbReference>
<dbReference type="InterPro" id="IPR039699">
    <property type="entry name" value="Ribosomal_uL30"/>
</dbReference>